<evidence type="ECO:0000256" key="5">
    <source>
        <dbReference type="PIRSR" id="PIRSR009393-1"/>
    </source>
</evidence>
<organism evidence="7 8">
    <name type="scientific">Vibrio sagamiensis NBRC 104589</name>
    <dbReference type="NCBI Taxonomy" id="1219064"/>
    <lineage>
        <taxon>Bacteria</taxon>
        <taxon>Pseudomonadati</taxon>
        <taxon>Pseudomonadota</taxon>
        <taxon>Gammaproteobacteria</taxon>
        <taxon>Vibrionales</taxon>
        <taxon>Vibrionaceae</taxon>
        <taxon>Vibrio</taxon>
    </lineage>
</organism>
<dbReference type="InterPro" id="IPR005308">
    <property type="entry name" value="OKR_de-COase_N"/>
</dbReference>
<gene>
    <name evidence="7" type="primary">adi</name>
    <name evidence="7" type="ORF">VSA01S_06520</name>
</gene>
<protein>
    <submittedName>
        <fullName evidence="7">Arginine decarboxylase</fullName>
    </submittedName>
</protein>
<dbReference type="PANTHER" id="PTHR45229">
    <property type="entry name" value="CONSTITUTIVE ORNITHINE DECARBOXYLASE"/>
    <property type="match status" value="1"/>
</dbReference>
<dbReference type="AlphaFoldDB" id="A0A511QB69"/>
<keyword evidence="4" id="KW-0456">Lyase</keyword>
<dbReference type="PIRSF" id="PIRSF009393">
    <property type="entry name" value="Orn_decarb"/>
    <property type="match status" value="1"/>
</dbReference>
<dbReference type="Pfam" id="PF03711">
    <property type="entry name" value="OKR_DC_1_C"/>
    <property type="match status" value="1"/>
</dbReference>
<dbReference type="GO" id="GO:0030170">
    <property type="term" value="F:pyridoxal phosphate binding"/>
    <property type="evidence" value="ECO:0007669"/>
    <property type="project" value="TreeGrafter"/>
</dbReference>
<dbReference type="NCBIfam" id="NF011603">
    <property type="entry name" value="PRK15029.1"/>
    <property type="match status" value="1"/>
</dbReference>
<dbReference type="InterPro" id="IPR015424">
    <property type="entry name" value="PyrdxlP-dep_Trfase"/>
</dbReference>
<dbReference type="Pfam" id="PF03709">
    <property type="entry name" value="OKR_DC_1_N"/>
    <property type="match status" value="1"/>
</dbReference>
<dbReference type="GO" id="GO:0008792">
    <property type="term" value="F:arginine decarboxylase activity"/>
    <property type="evidence" value="ECO:0007669"/>
    <property type="project" value="TreeGrafter"/>
</dbReference>
<dbReference type="SUPFAM" id="SSF53383">
    <property type="entry name" value="PLP-dependent transferases"/>
    <property type="match status" value="1"/>
</dbReference>
<accession>A0A511QB69</accession>
<keyword evidence="2" id="KW-0210">Decarboxylase</keyword>
<evidence type="ECO:0000259" key="6">
    <source>
        <dbReference type="PROSITE" id="PS00703"/>
    </source>
</evidence>
<keyword evidence="8" id="KW-1185">Reference proteome</keyword>
<dbReference type="InterPro" id="IPR015422">
    <property type="entry name" value="PyrdxlP-dep_Trfase_small"/>
</dbReference>
<keyword evidence="3 5" id="KW-0663">Pyridoxal phosphate</keyword>
<dbReference type="Pfam" id="PF01276">
    <property type="entry name" value="OKR_DC_1"/>
    <property type="match status" value="1"/>
</dbReference>
<proteinExistence type="inferred from homology"/>
<dbReference type="PANTHER" id="PTHR45229:SF3">
    <property type="entry name" value="BIODEGRADATIVE ARGININE DECARBOXYLASE"/>
    <property type="match status" value="1"/>
</dbReference>
<dbReference type="Proteomes" id="UP000321922">
    <property type="component" value="Unassembled WGS sequence"/>
</dbReference>
<dbReference type="Gene3D" id="3.90.100.10">
    <property type="entry name" value="Orn/Lys/Arg decarboxylase, C-terminal domain"/>
    <property type="match status" value="1"/>
</dbReference>
<reference evidence="7 8" key="1">
    <citation type="submission" date="2019-07" db="EMBL/GenBank/DDBJ databases">
        <title>Whole genome shotgun sequence of Vibrio sagamiensis NBRC 104589.</title>
        <authorList>
            <person name="Hosoyama A."/>
            <person name="Uohara A."/>
            <person name="Ohji S."/>
            <person name="Ichikawa N."/>
        </authorList>
    </citation>
    <scope>NUCLEOTIDE SEQUENCE [LARGE SCALE GENOMIC DNA]</scope>
    <source>
        <strain evidence="7 8">NBRC 104589</strain>
    </source>
</reference>
<name>A0A511QB69_9VIBR</name>
<dbReference type="InterPro" id="IPR000310">
    <property type="entry name" value="Orn/Lys/Arg_deCO2ase_major_dom"/>
</dbReference>
<evidence type="ECO:0000313" key="8">
    <source>
        <dbReference type="Proteomes" id="UP000321922"/>
    </source>
</evidence>
<dbReference type="OrthoDB" id="9761189at2"/>
<dbReference type="Gene3D" id="3.40.50.2300">
    <property type="match status" value="1"/>
</dbReference>
<dbReference type="SUPFAM" id="SSF55904">
    <property type="entry name" value="Ornithine decarboxylase C-terminal domain"/>
    <property type="match status" value="1"/>
</dbReference>
<dbReference type="Gene3D" id="3.40.640.10">
    <property type="entry name" value="Type I PLP-dependent aspartate aminotransferase-like (Major domain)"/>
    <property type="match status" value="1"/>
</dbReference>
<feature type="modified residue" description="N6-(pyridoxal phosphate)lysine" evidence="5">
    <location>
        <position position="394"/>
    </location>
</feature>
<dbReference type="RefSeq" id="WP_039981008.1">
    <property type="nucleotide sequence ID" value="NZ_BAOJ01000049.1"/>
</dbReference>
<evidence type="ECO:0000256" key="1">
    <source>
        <dbReference type="ARBA" id="ARBA00010671"/>
    </source>
</evidence>
<feature type="domain" description="Orn/Lys/Arg decarboxylases family 1 pyridoxal-P attachment site" evidence="6">
    <location>
        <begin position="389"/>
        <end position="403"/>
    </location>
</feature>
<sequence>MNNYDKHNHALIFNDNLETGFIEKALERLIAEFSEEGVKVTVANSFDDCYSIFNANIAIDCFMLTSRMTGNEVQENEKFFQLIDKLNQRQEGVPVFLLAERKKTTLAVTNDLMSRVDEFAWILEDTPDFIVGRSIAAMQRYRQQLMPPLMDAIFNYDDVHEYSWAAPGHQGGIGFTKTPAGQRFYRHFGEALFRSDMGIERGSLGSLLDHTGYFGDSEAFAAKVFGADKSYSLVTGTSGANRTIMQVCMREDSLAICDRNCHKSIEQGLMLTGARPIYMVPTRNRYGIIGPIYPEQMEKLALQRRAAEGPLTEAFSQQKPVYAVVTNCTYDGLCYNAKRAQELLGESSNRIHFDEAWYGYARFNPIYKDHFAMRDEPEKESSGPTVFATHSTHKLLNALSQASYIHVRHGKDAIDFQRFNQAYMMHATTSPLYAISASNDIAVSQMSGNNGYSLTQEVIQEAVDYRQAMGRLYREFDNKGDWFFKPWNAESFTDPNTGQTMPFEQVDPKLLASCQDFWVLKPTDSWHGFKDMPEDWCMLDPIKVSILAPGMSENGDLLDSGVPAALVTQYLTRFGIVPTRTTDFQIMFLFSMGITKGKWATLVNTLLHFKKHYDQNRPLRSVLPELVESHPDVYAEMGLKDLGIKMFTYLKQHTPSDKLNLAYSTLPQAMMTPRDAFESIVDNNVEMVPSDQLAHRIAANAIIPYPPGIPMLMSGENFGNDDSPQITYLHCLEVWDKEFPGFEHETEGTEVIDGMYHVMCIKQPEEELPQLLR</sequence>
<dbReference type="Gene3D" id="3.90.1150.10">
    <property type="entry name" value="Aspartate Aminotransferase, domain 1"/>
    <property type="match status" value="1"/>
</dbReference>
<dbReference type="GO" id="GO:0006527">
    <property type="term" value="P:L-arginine catabolic process"/>
    <property type="evidence" value="ECO:0007669"/>
    <property type="project" value="TreeGrafter"/>
</dbReference>
<comment type="caution">
    <text evidence="7">The sequence shown here is derived from an EMBL/GenBank/DDBJ whole genome shotgun (WGS) entry which is preliminary data.</text>
</comment>
<comment type="similarity">
    <text evidence="1">Belongs to the Orn/Lys/Arg decarboxylase class-I family.</text>
</comment>
<dbReference type="GO" id="GO:0005829">
    <property type="term" value="C:cytosol"/>
    <property type="evidence" value="ECO:0007669"/>
    <property type="project" value="TreeGrafter"/>
</dbReference>
<dbReference type="EMBL" id="BJXJ01000004">
    <property type="protein sequence ID" value="GEM74540.1"/>
    <property type="molecule type" value="Genomic_DNA"/>
</dbReference>
<dbReference type="InterPro" id="IPR008286">
    <property type="entry name" value="Prn/Lys/Arg_de-COase_C"/>
</dbReference>
<evidence type="ECO:0000313" key="7">
    <source>
        <dbReference type="EMBL" id="GEM74540.1"/>
    </source>
</evidence>
<dbReference type="InterPro" id="IPR011193">
    <property type="entry name" value="Orn/lys/arg_de-COase"/>
</dbReference>
<dbReference type="PROSITE" id="PS00703">
    <property type="entry name" value="OKR_DC_1"/>
    <property type="match status" value="1"/>
</dbReference>
<dbReference type="InterPro" id="IPR015421">
    <property type="entry name" value="PyrdxlP-dep_Trfase_major"/>
</dbReference>
<dbReference type="InterPro" id="IPR036633">
    <property type="entry name" value="Prn/Lys/Arg_de-COase_C_sf"/>
</dbReference>
<evidence type="ECO:0000256" key="3">
    <source>
        <dbReference type="ARBA" id="ARBA00022898"/>
    </source>
</evidence>
<evidence type="ECO:0000256" key="4">
    <source>
        <dbReference type="ARBA" id="ARBA00023239"/>
    </source>
</evidence>
<evidence type="ECO:0000256" key="2">
    <source>
        <dbReference type="ARBA" id="ARBA00022793"/>
    </source>
</evidence>
<dbReference type="CDD" id="cd00615">
    <property type="entry name" value="Orn_deC_like"/>
    <property type="match status" value="1"/>
</dbReference>
<dbReference type="FunFam" id="3.40.640.10:FF:000008">
    <property type="entry name" value="Lysine decarboxylase, inducible"/>
    <property type="match status" value="1"/>
</dbReference>